<organism evidence="1 2">
    <name type="scientific">Trichogramma brassicae</name>
    <dbReference type="NCBI Taxonomy" id="86971"/>
    <lineage>
        <taxon>Eukaryota</taxon>
        <taxon>Metazoa</taxon>
        <taxon>Ecdysozoa</taxon>
        <taxon>Arthropoda</taxon>
        <taxon>Hexapoda</taxon>
        <taxon>Insecta</taxon>
        <taxon>Pterygota</taxon>
        <taxon>Neoptera</taxon>
        <taxon>Endopterygota</taxon>
        <taxon>Hymenoptera</taxon>
        <taxon>Apocrita</taxon>
        <taxon>Proctotrupomorpha</taxon>
        <taxon>Chalcidoidea</taxon>
        <taxon>Trichogrammatidae</taxon>
        <taxon>Trichogramma</taxon>
    </lineage>
</organism>
<protein>
    <submittedName>
        <fullName evidence="1">Uncharacterized protein</fullName>
    </submittedName>
</protein>
<name>A0A6H5I386_9HYME</name>
<proteinExistence type="predicted"/>
<evidence type="ECO:0000313" key="1">
    <source>
        <dbReference type="EMBL" id="CAB0032329.1"/>
    </source>
</evidence>
<reference evidence="1 2" key="1">
    <citation type="submission" date="2020-02" db="EMBL/GenBank/DDBJ databases">
        <authorList>
            <person name="Ferguson B K."/>
        </authorList>
    </citation>
    <scope>NUCLEOTIDE SEQUENCE [LARGE SCALE GENOMIC DNA]</scope>
</reference>
<sequence length="340" mass="37570">MKYTITIVAAAFRSKQQQQSLLRHRTKSCFFSCSLFGRILIKYLESESESSVHIFSGPRERVAAAAAATTDAHKVNKGETGVGAVERCRSIEVFKQGVNFLYTETFDGVNRSRLVKNTCVLQGVLFFPFCSGPQSSQATYSCHVSAKNAQQILAKMRLFGDARTHAFCPSESSAVALPPRRRHRRDLYLFAFRHAYVLYRRIYVRRIRVHAYKYLPAGHKDILWVIYALFFARPSAGTAAAAATITQRQAAATSQACLCCCSGASVSTKPINTSESSLESLPALPALHMYVLLLGVYVARDTGSNFRTRGSSSSSSLYVLLANIVHTCLCTVCAMCRARE</sequence>
<dbReference type="Proteomes" id="UP000479190">
    <property type="component" value="Unassembled WGS sequence"/>
</dbReference>
<gene>
    <name evidence="1" type="ORF">TBRA_LOCUS4271</name>
</gene>
<evidence type="ECO:0000313" key="2">
    <source>
        <dbReference type="Proteomes" id="UP000479190"/>
    </source>
</evidence>
<dbReference type="AlphaFoldDB" id="A0A6H5I386"/>
<accession>A0A6H5I386</accession>
<keyword evidence="2" id="KW-1185">Reference proteome</keyword>
<dbReference type="EMBL" id="CADCXV010000676">
    <property type="protein sequence ID" value="CAB0032329.1"/>
    <property type="molecule type" value="Genomic_DNA"/>
</dbReference>